<feature type="region of interest" description="Disordered" evidence="1">
    <location>
        <begin position="89"/>
        <end position="110"/>
    </location>
</feature>
<feature type="compositionally biased region" description="Low complexity" evidence="1">
    <location>
        <begin position="94"/>
        <end position="107"/>
    </location>
</feature>
<name>R7W3P4_AEGTA</name>
<accession>R7W3P4</accession>
<evidence type="ECO:0000313" key="2">
    <source>
        <dbReference type="EnsemblPlants" id="EMT14028"/>
    </source>
</evidence>
<proteinExistence type="predicted"/>
<sequence>MAALAFYDLYFRRSYAFDLMPPDLCPGSRYIYTRAQDNDKAERAITTSSVLSAVDAGRADPVIGHDNEIDRVVCILCRRTKNCAAGVGKTAWRTTSPPGTSPTSSPGRASWSLTWERLSPGHAGAACSRSG</sequence>
<evidence type="ECO:0000256" key="1">
    <source>
        <dbReference type="SAM" id="MobiDB-lite"/>
    </source>
</evidence>
<dbReference type="EnsemblPlants" id="EMT14028">
    <property type="protein sequence ID" value="EMT14028"/>
    <property type="gene ID" value="F775_42410"/>
</dbReference>
<reference evidence="2" key="1">
    <citation type="submission" date="2015-06" db="UniProtKB">
        <authorList>
            <consortium name="EnsemblPlants"/>
        </authorList>
    </citation>
    <scope>IDENTIFICATION</scope>
</reference>
<organism evidence="2">
    <name type="scientific">Aegilops tauschii</name>
    <name type="common">Tausch's goatgrass</name>
    <name type="synonym">Aegilops squarrosa</name>
    <dbReference type="NCBI Taxonomy" id="37682"/>
    <lineage>
        <taxon>Eukaryota</taxon>
        <taxon>Viridiplantae</taxon>
        <taxon>Streptophyta</taxon>
        <taxon>Embryophyta</taxon>
        <taxon>Tracheophyta</taxon>
        <taxon>Spermatophyta</taxon>
        <taxon>Magnoliopsida</taxon>
        <taxon>Liliopsida</taxon>
        <taxon>Poales</taxon>
        <taxon>Poaceae</taxon>
        <taxon>BOP clade</taxon>
        <taxon>Pooideae</taxon>
        <taxon>Triticodae</taxon>
        <taxon>Triticeae</taxon>
        <taxon>Triticinae</taxon>
        <taxon>Aegilops</taxon>
    </lineage>
</organism>
<dbReference type="Gene3D" id="3.40.50.300">
    <property type="entry name" value="P-loop containing nucleotide triphosphate hydrolases"/>
    <property type="match status" value="1"/>
</dbReference>
<protein>
    <submittedName>
        <fullName evidence="2">Uncharacterized protein</fullName>
    </submittedName>
</protein>
<dbReference type="AlphaFoldDB" id="R7W3P4"/>
<dbReference type="InterPro" id="IPR027417">
    <property type="entry name" value="P-loop_NTPase"/>
</dbReference>